<proteinExistence type="predicted"/>
<dbReference type="Proteomes" id="UP000230731">
    <property type="component" value="Unassembled WGS sequence"/>
</dbReference>
<dbReference type="AlphaFoldDB" id="A0A2M6WYT1"/>
<evidence type="ECO:0000313" key="2">
    <source>
        <dbReference type="Proteomes" id="UP000230731"/>
    </source>
</evidence>
<evidence type="ECO:0000313" key="1">
    <source>
        <dbReference type="EMBL" id="PIT97925.1"/>
    </source>
</evidence>
<comment type="caution">
    <text evidence="1">The sequence shown here is derived from an EMBL/GenBank/DDBJ whole genome shotgun (WGS) entry which is preliminary data.</text>
</comment>
<sequence>MARKPRSLEQRRKQIMKVAGTSYHSSDDASVEYLAAIEGADLDEQHCLFQTVLSVHDARLRREQQCPTKRSIKSKEWRVAAKRLAPMVRGWSRTATRNNASLTETAHSLWEQLTLYEGNDWAIAFGLLLDQPMVPYAQVLGMLTLVRPLDVYESAHDRILGKVALLYQVAMRGASSVFELAEALEQILQMISQREERVVLLAEFMDQLMRCIRQQGDASDTLADLVGRAVLLGPFRFNLDDADTDTDGSDLDAEEDDDD</sequence>
<protein>
    <submittedName>
        <fullName evidence="1">Uncharacterized protein</fullName>
    </submittedName>
</protein>
<name>A0A2M6WYT1_9BACT</name>
<accession>A0A2M6WYT1</accession>
<dbReference type="EMBL" id="PEZP01000039">
    <property type="protein sequence ID" value="PIT97925.1"/>
    <property type="molecule type" value="Genomic_DNA"/>
</dbReference>
<organism evidence="1 2">
    <name type="scientific">Candidatus Andersenbacteria bacterium CG10_big_fil_rev_8_21_14_0_10_54_11</name>
    <dbReference type="NCBI Taxonomy" id="1974485"/>
    <lineage>
        <taxon>Bacteria</taxon>
        <taxon>Candidatus Anderseniibacteriota</taxon>
    </lineage>
</organism>
<gene>
    <name evidence="1" type="ORF">COT71_03205</name>
</gene>
<reference evidence="2" key="1">
    <citation type="submission" date="2017-09" db="EMBL/GenBank/DDBJ databases">
        <title>Depth-based differentiation of microbial function through sediment-hosted aquifers and enrichment of novel symbionts in the deep terrestrial subsurface.</title>
        <authorList>
            <person name="Probst A.J."/>
            <person name="Ladd B."/>
            <person name="Jarett J.K."/>
            <person name="Geller-Mcgrath D.E."/>
            <person name="Sieber C.M.K."/>
            <person name="Emerson J.B."/>
            <person name="Anantharaman K."/>
            <person name="Thomas B.C."/>
            <person name="Malmstrom R."/>
            <person name="Stieglmeier M."/>
            <person name="Klingl A."/>
            <person name="Woyke T."/>
            <person name="Ryan C.M."/>
            <person name="Banfield J.F."/>
        </authorList>
    </citation>
    <scope>NUCLEOTIDE SEQUENCE [LARGE SCALE GENOMIC DNA]</scope>
</reference>